<accession>A0A023FBL7</accession>
<protein>
    <submittedName>
        <fullName evidence="2">Putative secreted protein</fullName>
    </submittedName>
</protein>
<evidence type="ECO:0000313" key="2">
    <source>
        <dbReference type="EMBL" id="JAC18901.1"/>
    </source>
</evidence>
<name>A0A023FBL7_AMBCJ</name>
<organism evidence="2">
    <name type="scientific">Amblyomma cajennense</name>
    <name type="common">Cayenne tick</name>
    <name type="synonym">Acarus cajennensis</name>
    <dbReference type="NCBI Taxonomy" id="34607"/>
    <lineage>
        <taxon>Eukaryota</taxon>
        <taxon>Metazoa</taxon>
        <taxon>Ecdysozoa</taxon>
        <taxon>Arthropoda</taxon>
        <taxon>Chelicerata</taxon>
        <taxon>Arachnida</taxon>
        <taxon>Acari</taxon>
        <taxon>Parasitiformes</taxon>
        <taxon>Ixodida</taxon>
        <taxon>Ixodoidea</taxon>
        <taxon>Ixodidae</taxon>
        <taxon>Amblyomminae</taxon>
        <taxon>Amblyomma</taxon>
    </lineage>
</organism>
<dbReference type="EMBL" id="GBBK01005581">
    <property type="protein sequence ID" value="JAC18901.1"/>
    <property type="molecule type" value="mRNA"/>
</dbReference>
<feature type="signal peptide" evidence="1">
    <location>
        <begin position="1"/>
        <end position="19"/>
    </location>
</feature>
<feature type="chain" id="PRO_5001516260" evidence="1">
    <location>
        <begin position="20"/>
        <end position="103"/>
    </location>
</feature>
<dbReference type="AlphaFoldDB" id="A0A023FBL7"/>
<feature type="non-terminal residue" evidence="2">
    <location>
        <position position="103"/>
    </location>
</feature>
<evidence type="ECO:0000256" key="1">
    <source>
        <dbReference type="SAM" id="SignalP"/>
    </source>
</evidence>
<proteinExistence type="evidence at transcript level"/>
<sequence>MLLCICGLYFCAVTPGASTVSILASLLVWHIFRPHCNFFFLTNTLICFQADPVKAACQRNLCWDPAVNGKFGSVVHTAWQLSLFFGPCTVLYQCSPASTLLEC</sequence>
<keyword evidence="1" id="KW-0732">Signal</keyword>
<reference evidence="2" key="1">
    <citation type="submission" date="2014-03" db="EMBL/GenBank/DDBJ databases">
        <title>The sialotranscriptome of Amblyomma triste, Amblyomma parvum and Amblyomma cajennense ticks, uncovered by 454-based RNA-seq.</title>
        <authorList>
            <person name="Garcia G.R."/>
            <person name="Gardinassi L.G."/>
            <person name="Ribeiro J.M."/>
            <person name="Anatriello E."/>
            <person name="Ferreira B.R."/>
            <person name="Moreira H.N."/>
            <person name="Mafra C."/>
            <person name="Olegario M.M."/>
            <person name="Szabo P.J."/>
            <person name="Miranda-Santos I.K."/>
            <person name="Maruyama S.R."/>
        </authorList>
    </citation>
    <scope>NUCLEOTIDE SEQUENCE</scope>
    <source>
        <strain evidence="2">Uberlandia</strain>
        <tissue evidence="2">Salivary glands</tissue>
    </source>
</reference>